<dbReference type="Gene3D" id="3.40.50.1010">
    <property type="entry name" value="5'-nuclease"/>
    <property type="match status" value="1"/>
</dbReference>
<dbReference type="InterPro" id="IPR029060">
    <property type="entry name" value="PIN-like_dom_sf"/>
</dbReference>
<feature type="domain" description="PIN" evidence="1">
    <location>
        <begin position="2"/>
        <end position="112"/>
    </location>
</feature>
<gene>
    <name evidence="2" type="ORF">UFOPK3820_00685</name>
</gene>
<sequence length="121" mass="13406">MDSSAIVAVIFDEPEALALEDILQSAPVTSRLSRVEVLRRVNKFDETLLPRAEKVLSQFQLVEMTESILVRAENYPPQITAKTADAIHLATAETLSPLIEGVLTLDKQMAKNAQKLNLTVY</sequence>
<organism evidence="2">
    <name type="scientific">freshwater metagenome</name>
    <dbReference type="NCBI Taxonomy" id="449393"/>
    <lineage>
        <taxon>unclassified sequences</taxon>
        <taxon>metagenomes</taxon>
        <taxon>ecological metagenomes</taxon>
    </lineage>
</organism>
<name>A0A6J5Z8S3_9ZZZZ</name>
<evidence type="ECO:0000259" key="1">
    <source>
        <dbReference type="Pfam" id="PF01850"/>
    </source>
</evidence>
<dbReference type="CDD" id="cd09874">
    <property type="entry name" value="PIN_MT3492-like"/>
    <property type="match status" value="1"/>
</dbReference>
<dbReference type="SUPFAM" id="SSF88723">
    <property type="entry name" value="PIN domain-like"/>
    <property type="match status" value="1"/>
</dbReference>
<reference evidence="2" key="1">
    <citation type="submission" date="2020-05" db="EMBL/GenBank/DDBJ databases">
        <authorList>
            <person name="Chiriac C."/>
            <person name="Salcher M."/>
            <person name="Ghai R."/>
            <person name="Kavagutti S V."/>
        </authorList>
    </citation>
    <scope>NUCLEOTIDE SEQUENCE</scope>
</reference>
<proteinExistence type="predicted"/>
<protein>
    <submittedName>
        <fullName evidence="2">Unannotated protein</fullName>
    </submittedName>
</protein>
<dbReference type="AlphaFoldDB" id="A0A6J5Z8S3"/>
<dbReference type="Pfam" id="PF01850">
    <property type="entry name" value="PIN"/>
    <property type="match status" value="1"/>
</dbReference>
<dbReference type="EMBL" id="CAESAB010000021">
    <property type="protein sequence ID" value="CAB4337472.1"/>
    <property type="molecule type" value="Genomic_DNA"/>
</dbReference>
<accession>A0A6J5Z8S3</accession>
<evidence type="ECO:0000313" key="2">
    <source>
        <dbReference type="EMBL" id="CAB4337472.1"/>
    </source>
</evidence>
<dbReference type="InterPro" id="IPR002716">
    <property type="entry name" value="PIN_dom"/>
</dbReference>